<comment type="subcellular location">
    <subcellularLocation>
        <location evidence="1">Cell inner membrane</location>
        <topology evidence="1">Peripheral membrane protein</topology>
    </subcellularLocation>
</comment>
<evidence type="ECO:0000256" key="5">
    <source>
        <dbReference type="ARBA" id="ARBA00022840"/>
    </source>
</evidence>
<organism evidence="7 8">
    <name type="scientific">Alsobacter ponti</name>
    <dbReference type="NCBI Taxonomy" id="2962936"/>
    <lineage>
        <taxon>Bacteria</taxon>
        <taxon>Pseudomonadati</taxon>
        <taxon>Pseudomonadota</taxon>
        <taxon>Alphaproteobacteria</taxon>
        <taxon>Hyphomicrobiales</taxon>
        <taxon>Alsobacteraceae</taxon>
        <taxon>Alsobacter</taxon>
    </lineage>
</organism>
<dbReference type="InterPro" id="IPR017871">
    <property type="entry name" value="ABC_transporter-like_CS"/>
</dbReference>
<evidence type="ECO:0000256" key="3">
    <source>
        <dbReference type="ARBA" id="ARBA00022448"/>
    </source>
</evidence>
<dbReference type="Pfam" id="PF00005">
    <property type="entry name" value="ABC_tran"/>
    <property type="match status" value="1"/>
</dbReference>
<dbReference type="SUPFAM" id="SSF52540">
    <property type="entry name" value="P-loop containing nucleoside triphosphate hydrolases"/>
    <property type="match status" value="1"/>
</dbReference>
<dbReference type="Proteomes" id="UP001205890">
    <property type="component" value="Unassembled WGS sequence"/>
</dbReference>
<comment type="similarity">
    <text evidence="2">Belongs to the ABC transporter superfamily.</text>
</comment>
<feature type="domain" description="ABC transporter" evidence="6">
    <location>
        <begin position="9"/>
        <end position="259"/>
    </location>
</feature>
<proteinExistence type="inferred from homology"/>
<evidence type="ECO:0000259" key="6">
    <source>
        <dbReference type="PROSITE" id="PS50893"/>
    </source>
</evidence>
<dbReference type="CDD" id="cd03257">
    <property type="entry name" value="ABC_NikE_OppD_transporters"/>
    <property type="match status" value="1"/>
</dbReference>
<dbReference type="InterPro" id="IPR003593">
    <property type="entry name" value="AAA+_ATPase"/>
</dbReference>
<dbReference type="Pfam" id="PF08352">
    <property type="entry name" value="oligo_HPY"/>
    <property type="match status" value="1"/>
</dbReference>
<evidence type="ECO:0000313" key="7">
    <source>
        <dbReference type="EMBL" id="MCP8939679.1"/>
    </source>
</evidence>
<keyword evidence="8" id="KW-1185">Reference proteome</keyword>
<dbReference type="EMBL" id="JANCLU010000013">
    <property type="protein sequence ID" value="MCP8939679.1"/>
    <property type="molecule type" value="Genomic_DNA"/>
</dbReference>
<evidence type="ECO:0000256" key="1">
    <source>
        <dbReference type="ARBA" id="ARBA00004417"/>
    </source>
</evidence>
<protein>
    <submittedName>
        <fullName evidence="7">ATP-binding cassette domain-containing protein</fullName>
    </submittedName>
</protein>
<accession>A0ABT1LDY3</accession>
<dbReference type="Gene3D" id="3.40.50.300">
    <property type="entry name" value="P-loop containing nucleotide triphosphate hydrolases"/>
    <property type="match status" value="1"/>
</dbReference>
<dbReference type="InterPro" id="IPR003439">
    <property type="entry name" value="ABC_transporter-like_ATP-bd"/>
</dbReference>
<keyword evidence="5 7" id="KW-0067">ATP-binding</keyword>
<evidence type="ECO:0000313" key="8">
    <source>
        <dbReference type="Proteomes" id="UP001205890"/>
    </source>
</evidence>
<dbReference type="PANTHER" id="PTHR43776:SF7">
    <property type="entry name" value="D,D-DIPEPTIDE TRANSPORT ATP-BINDING PROTEIN DDPF-RELATED"/>
    <property type="match status" value="1"/>
</dbReference>
<evidence type="ECO:0000256" key="4">
    <source>
        <dbReference type="ARBA" id="ARBA00022741"/>
    </source>
</evidence>
<keyword evidence="4" id="KW-0547">Nucleotide-binding</keyword>
<dbReference type="PANTHER" id="PTHR43776">
    <property type="entry name" value="TRANSPORT ATP-BINDING PROTEIN"/>
    <property type="match status" value="1"/>
</dbReference>
<dbReference type="PROSITE" id="PS00211">
    <property type="entry name" value="ABC_TRANSPORTER_1"/>
    <property type="match status" value="1"/>
</dbReference>
<keyword evidence="3" id="KW-0813">Transport</keyword>
<comment type="caution">
    <text evidence="7">The sequence shown here is derived from an EMBL/GenBank/DDBJ whole genome shotgun (WGS) entry which is preliminary data.</text>
</comment>
<evidence type="ECO:0000256" key="2">
    <source>
        <dbReference type="ARBA" id="ARBA00005417"/>
    </source>
</evidence>
<sequence>MSARPDPVLVVDDLAVHFGARGGLLASKAPPVRAVDGVSFSIAPGETLGLVGESGCGKSTISNAVVGLVRPTRGSIKVRGAEVVGADRSALNDIRRNVQMIFQDPALSLNPRMSVGETVGESVYVRGLARGGALRERVAALLTAVGLRPEHAERYPHQFSGGQRQRIVIARALALEPALVVCDEPVSALDVSVRAQILNLLVGLQERLGIAYLFVSHDLAVVRHICDRVAVMYLGKLVEVAERETLFTAPKHPYTLALMSAVPEADPVRQRSKTRIVLQGDLPSPSRVPTGCAFHTRCPIATERCRFDAPALTPRPDGALVSCHYA</sequence>
<dbReference type="InterPro" id="IPR027417">
    <property type="entry name" value="P-loop_NTPase"/>
</dbReference>
<dbReference type="NCBIfam" id="TIGR01727">
    <property type="entry name" value="oligo_HPY"/>
    <property type="match status" value="1"/>
</dbReference>
<dbReference type="SMART" id="SM00382">
    <property type="entry name" value="AAA"/>
    <property type="match status" value="1"/>
</dbReference>
<dbReference type="InterPro" id="IPR050319">
    <property type="entry name" value="ABC_transp_ATP-bind"/>
</dbReference>
<dbReference type="InterPro" id="IPR013563">
    <property type="entry name" value="Oligopep_ABC_C"/>
</dbReference>
<dbReference type="GO" id="GO:0005524">
    <property type="term" value="F:ATP binding"/>
    <property type="evidence" value="ECO:0007669"/>
    <property type="project" value="UniProtKB-KW"/>
</dbReference>
<dbReference type="PROSITE" id="PS50893">
    <property type="entry name" value="ABC_TRANSPORTER_2"/>
    <property type="match status" value="1"/>
</dbReference>
<dbReference type="RefSeq" id="WP_254743558.1">
    <property type="nucleotide sequence ID" value="NZ_JANCLU010000013.1"/>
</dbReference>
<gene>
    <name evidence="7" type="ORF">NK718_14215</name>
</gene>
<reference evidence="7 8" key="1">
    <citation type="submission" date="2022-07" db="EMBL/GenBank/DDBJ databases">
        <authorList>
            <person name="Li W.-J."/>
            <person name="Deng Q.-Q."/>
        </authorList>
    </citation>
    <scope>NUCLEOTIDE SEQUENCE [LARGE SCALE GENOMIC DNA]</scope>
    <source>
        <strain evidence="7 8">SYSU M60028</strain>
    </source>
</reference>
<name>A0ABT1LDY3_9HYPH</name>